<name>A0A951PZF9_9NOST</name>
<evidence type="ECO:0000313" key="1">
    <source>
        <dbReference type="EMBL" id="MBW4562885.1"/>
    </source>
</evidence>
<protein>
    <submittedName>
        <fullName evidence="1">Uncharacterized protein</fullName>
    </submittedName>
</protein>
<accession>A0A951PZF9</accession>
<reference evidence="1" key="1">
    <citation type="submission" date="2021-05" db="EMBL/GenBank/DDBJ databases">
        <authorList>
            <person name="Pietrasiak N."/>
            <person name="Ward R."/>
            <person name="Stajich J.E."/>
            <person name="Kurbessoian T."/>
        </authorList>
    </citation>
    <scope>NUCLEOTIDE SEQUENCE</scope>
    <source>
        <strain evidence="1">JT2-VF2</strain>
    </source>
</reference>
<evidence type="ECO:0000313" key="2">
    <source>
        <dbReference type="Proteomes" id="UP000715781"/>
    </source>
</evidence>
<proteinExistence type="predicted"/>
<reference evidence="1" key="2">
    <citation type="journal article" date="2022" name="Microbiol. Resour. Announc.">
        <title>Metagenome Sequencing to Explore Phylogenomics of Terrestrial Cyanobacteria.</title>
        <authorList>
            <person name="Ward R.D."/>
            <person name="Stajich J.E."/>
            <person name="Johansen J.R."/>
            <person name="Huntemann M."/>
            <person name="Clum A."/>
            <person name="Foster B."/>
            <person name="Foster B."/>
            <person name="Roux S."/>
            <person name="Palaniappan K."/>
            <person name="Varghese N."/>
            <person name="Mukherjee S."/>
            <person name="Reddy T.B.K."/>
            <person name="Daum C."/>
            <person name="Copeland A."/>
            <person name="Chen I.A."/>
            <person name="Ivanova N.N."/>
            <person name="Kyrpides N.C."/>
            <person name="Shapiro N."/>
            <person name="Eloe-Fadrosh E.A."/>
            <person name="Pietrasiak N."/>
        </authorList>
    </citation>
    <scope>NUCLEOTIDE SEQUENCE</scope>
    <source>
        <strain evidence="1">JT2-VF2</strain>
    </source>
</reference>
<comment type="caution">
    <text evidence="1">The sequence shown here is derived from an EMBL/GenBank/DDBJ whole genome shotgun (WGS) entry which is preliminary data.</text>
</comment>
<sequence length="71" mass="8140">MSSSYQSLHPQIQNPKLFHQGRLGYVKNRPCVYQFTPADDGRSSIFGQWLSRDEALKRELVSVTQGLMQRG</sequence>
<dbReference type="AlphaFoldDB" id="A0A951PZF9"/>
<gene>
    <name evidence="1" type="ORF">KME32_17390</name>
</gene>
<organism evidence="1 2">
    <name type="scientific">Mojavia pulchra JT2-VF2</name>
    <dbReference type="NCBI Taxonomy" id="287848"/>
    <lineage>
        <taxon>Bacteria</taxon>
        <taxon>Bacillati</taxon>
        <taxon>Cyanobacteriota</taxon>
        <taxon>Cyanophyceae</taxon>
        <taxon>Nostocales</taxon>
        <taxon>Nostocaceae</taxon>
    </lineage>
</organism>
<dbReference type="Proteomes" id="UP000715781">
    <property type="component" value="Unassembled WGS sequence"/>
</dbReference>
<dbReference type="EMBL" id="JAHHHN010000009">
    <property type="protein sequence ID" value="MBW4562885.1"/>
    <property type="molecule type" value="Genomic_DNA"/>
</dbReference>